<evidence type="ECO:0000313" key="22">
    <source>
        <dbReference type="EMBL" id="RLQ22305.1"/>
    </source>
</evidence>
<evidence type="ECO:0000256" key="14">
    <source>
        <dbReference type="ARBA" id="ARBA00025153"/>
    </source>
</evidence>
<dbReference type="PROSITE" id="PS51385">
    <property type="entry name" value="YJEF_N"/>
    <property type="match status" value="1"/>
</dbReference>
<organism evidence="22 23">
    <name type="scientific">Seongchinamella sediminis</name>
    <dbReference type="NCBI Taxonomy" id="2283635"/>
    <lineage>
        <taxon>Bacteria</taxon>
        <taxon>Pseudomonadati</taxon>
        <taxon>Pseudomonadota</taxon>
        <taxon>Gammaproteobacteria</taxon>
        <taxon>Cellvibrionales</taxon>
        <taxon>Halieaceae</taxon>
        <taxon>Seongchinamella</taxon>
    </lineage>
</organism>
<dbReference type="InterPro" id="IPR004443">
    <property type="entry name" value="YjeF_N_dom"/>
</dbReference>
<keyword evidence="10 17" id="KW-0520">NAD</keyword>
<dbReference type="Gene3D" id="3.40.1190.20">
    <property type="match status" value="1"/>
</dbReference>
<comment type="caution">
    <text evidence="22">The sequence shown here is derived from an EMBL/GenBank/DDBJ whole genome shotgun (WGS) entry which is preliminary data.</text>
</comment>
<evidence type="ECO:0000259" key="20">
    <source>
        <dbReference type="PROSITE" id="PS51383"/>
    </source>
</evidence>
<feature type="binding site" evidence="17">
    <location>
        <position position="262"/>
    </location>
    <ligand>
        <name>(6S)-NADPHX</name>
        <dbReference type="ChEBI" id="CHEBI:64076"/>
    </ligand>
</feature>
<feature type="binding site" evidence="18">
    <location>
        <position position="64"/>
    </location>
    <ligand>
        <name>K(+)</name>
        <dbReference type="ChEBI" id="CHEBI:29103"/>
    </ligand>
</feature>
<dbReference type="EMBL" id="QRAN01000007">
    <property type="protein sequence ID" value="RLQ22305.1"/>
    <property type="molecule type" value="Genomic_DNA"/>
</dbReference>
<evidence type="ECO:0000256" key="16">
    <source>
        <dbReference type="ARBA" id="ARBA00049209"/>
    </source>
</evidence>
<evidence type="ECO:0000256" key="15">
    <source>
        <dbReference type="ARBA" id="ARBA00048238"/>
    </source>
</evidence>
<keyword evidence="13" id="KW-0511">Multifunctional enzyme</keyword>
<feature type="binding site" evidence="17">
    <location>
        <position position="435"/>
    </location>
    <ligand>
        <name>AMP</name>
        <dbReference type="ChEBI" id="CHEBI:456215"/>
    </ligand>
</feature>
<comment type="similarity">
    <text evidence="3 19">In the N-terminal section; belongs to the NnrE/AIBP family.</text>
</comment>
<dbReference type="EC" id="5.1.99.6" evidence="19"/>
<keyword evidence="23" id="KW-1185">Reference proteome</keyword>
<evidence type="ECO:0000256" key="7">
    <source>
        <dbReference type="ARBA" id="ARBA00022840"/>
    </source>
</evidence>
<dbReference type="InterPro" id="IPR029056">
    <property type="entry name" value="Ribokinase-like"/>
</dbReference>
<dbReference type="Proteomes" id="UP000265509">
    <property type="component" value="Unassembled WGS sequence"/>
</dbReference>
<comment type="subunit">
    <text evidence="17">Homotetramer.</text>
</comment>
<comment type="cofactor">
    <cofactor evidence="18 19">
        <name>K(+)</name>
        <dbReference type="ChEBI" id="CHEBI:29103"/>
    </cofactor>
    <text evidence="18 19">Binds 1 potassium ion per subunit.</text>
</comment>
<dbReference type="PROSITE" id="PS01050">
    <property type="entry name" value="YJEF_C_2"/>
    <property type="match status" value="1"/>
</dbReference>
<dbReference type="InterPro" id="IPR017953">
    <property type="entry name" value="Carbohydrate_kinase_pred_CS"/>
</dbReference>
<gene>
    <name evidence="18" type="primary">nnrE</name>
    <name evidence="17" type="synonym">nnrD</name>
    <name evidence="22" type="ORF">DWB85_08460</name>
</gene>
<dbReference type="EC" id="4.2.1.136" evidence="19"/>
<dbReference type="Pfam" id="PF01256">
    <property type="entry name" value="Carb_kinase"/>
    <property type="match status" value="1"/>
</dbReference>
<comment type="catalytic activity">
    <reaction evidence="16 17 19">
        <text>(6S)-NADPHX + ADP = AMP + phosphate + NADPH + H(+)</text>
        <dbReference type="Rhea" id="RHEA:32235"/>
        <dbReference type="ChEBI" id="CHEBI:15378"/>
        <dbReference type="ChEBI" id="CHEBI:43474"/>
        <dbReference type="ChEBI" id="CHEBI:57783"/>
        <dbReference type="ChEBI" id="CHEBI:64076"/>
        <dbReference type="ChEBI" id="CHEBI:456215"/>
        <dbReference type="ChEBI" id="CHEBI:456216"/>
        <dbReference type="EC" id="4.2.1.136"/>
    </reaction>
</comment>
<evidence type="ECO:0000256" key="19">
    <source>
        <dbReference type="PIRNR" id="PIRNR017184"/>
    </source>
</evidence>
<comment type="catalytic activity">
    <reaction evidence="2 18 19">
        <text>(6R)-NADPHX = (6S)-NADPHX</text>
        <dbReference type="Rhea" id="RHEA:32227"/>
        <dbReference type="ChEBI" id="CHEBI:64076"/>
        <dbReference type="ChEBI" id="CHEBI:64077"/>
        <dbReference type="EC" id="5.1.99.6"/>
    </reaction>
</comment>
<comment type="function">
    <text evidence="17">Catalyzes the dehydration of the S-form of NAD(P)HX at the expense of ADP, which is converted to AMP. Together with NAD(P)HX epimerase, which catalyzes the epimerization of the S- and R-forms, the enzyme allows the repair of both epimers of NAD(P)HX, a damaged form of NAD(P)H that is a result of enzymatic or heat-dependent hydration.</text>
</comment>
<comment type="function">
    <text evidence="18">Catalyzes the epimerization of the S- and R-forms of NAD(P)HX, a damaged form of NAD(P)H that is a result of enzymatic or heat-dependent hydration. This is a prerequisite for the S-specific NAD(P)H-hydrate dehydratase to allow the repair of both epimers of NAD(P)HX.</text>
</comment>
<evidence type="ECO:0000256" key="12">
    <source>
        <dbReference type="ARBA" id="ARBA00023239"/>
    </source>
</evidence>
<dbReference type="AlphaFoldDB" id="A0A3L7E062"/>
<feature type="domain" description="YjeF N-terminal" evidence="21">
    <location>
        <begin position="15"/>
        <end position="217"/>
    </location>
</feature>
<protein>
    <recommendedName>
        <fullName evidence="19">Bifunctional NAD(P)H-hydrate repair enzyme</fullName>
    </recommendedName>
    <alternativeName>
        <fullName evidence="19">Nicotinamide nucleotide repair protein</fullName>
    </alternativeName>
    <domain>
        <recommendedName>
            <fullName evidence="19">ADP-dependent (S)-NAD(P)H-hydrate dehydratase</fullName>
            <ecNumber evidence="19">4.2.1.136</ecNumber>
        </recommendedName>
        <alternativeName>
            <fullName evidence="19">ADP-dependent NAD(P)HX dehydratase</fullName>
        </alternativeName>
    </domain>
    <domain>
        <recommendedName>
            <fullName evidence="19">NAD(P)H-hydrate epimerase</fullName>
            <ecNumber evidence="19">5.1.99.6</ecNumber>
        </recommendedName>
    </domain>
</protein>
<dbReference type="OrthoDB" id="9806925at2"/>
<dbReference type="NCBIfam" id="TIGR00197">
    <property type="entry name" value="yjeF_nterm"/>
    <property type="match status" value="1"/>
</dbReference>
<keyword evidence="5 18" id="KW-0479">Metal-binding</keyword>
<feature type="binding site" evidence="18">
    <location>
        <position position="127"/>
    </location>
    <ligand>
        <name>K(+)</name>
        <dbReference type="ChEBI" id="CHEBI:29103"/>
    </ligand>
</feature>
<evidence type="ECO:0000256" key="5">
    <source>
        <dbReference type="ARBA" id="ARBA00022723"/>
    </source>
</evidence>
<dbReference type="HAMAP" id="MF_01965">
    <property type="entry name" value="NADHX_dehydratase"/>
    <property type="match status" value="1"/>
</dbReference>
<dbReference type="SUPFAM" id="SSF64153">
    <property type="entry name" value="YjeF N-terminal domain-like"/>
    <property type="match status" value="1"/>
</dbReference>
<feature type="domain" description="YjeF C-terminal" evidence="20">
    <location>
        <begin position="227"/>
        <end position="492"/>
    </location>
</feature>
<feature type="binding site" evidence="17">
    <location>
        <begin position="407"/>
        <end position="411"/>
    </location>
    <ligand>
        <name>AMP</name>
        <dbReference type="ChEBI" id="CHEBI:456215"/>
    </ligand>
</feature>
<comment type="catalytic activity">
    <reaction evidence="15 17 19">
        <text>(6S)-NADHX + ADP = AMP + phosphate + NADH + H(+)</text>
        <dbReference type="Rhea" id="RHEA:32223"/>
        <dbReference type="ChEBI" id="CHEBI:15378"/>
        <dbReference type="ChEBI" id="CHEBI:43474"/>
        <dbReference type="ChEBI" id="CHEBI:57945"/>
        <dbReference type="ChEBI" id="CHEBI:64074"/>
        <dbReference type="ChEBI" id="CHEBI:456215"/>
        <dbReference type="ChEBI" id="CHEBI:456216"/>
        <dbReference type="EC" id="4.2.1.136"/>
    </reaction>
</comment>
<dbReference type="RefSeq" id="WP_117953778.1">
    <property type="nucleotide sequence ID" value="NZ_QRAN01000007.1"/>
</dbReference>
<evidence type="ECO:0000256" key="8">
    <source>
        <dbReference type="ARBA" id="ARBA00022857"/>
    </source>
</evidence>
<dbReference type="CDD" id="cd01171">
    <property type="entry name" value="YXKO-related"/>
    <property type="match status" value="1"/>
</dbReference>
<feature type="binding site" evidence="17">
    <location>
        <position position="370"/>
    </location>
    <ligand>
        <name>(6S)-NADPHX</name>
        <dbReference type="ChEBI" id="CHEBI:64076"/>
    </ligand>
</feature>
<keyword evidence="6 17" id="KW-0547">Nucleotide-binding</keyword>
<dbReference type="InterPro" id="IPR000631">
    <property type="entry name" value="CARKD"/>
</dbReference>
<evidence type="ECO:0000256" key="2">
    <source>
        <dbReference type="ARBA" id="ARBA00000909"/>
    </source>
</evidence>
<evidence type="ECO:0000256" key="1">
    <source>
        <dbReference type="ARBA" id="ARBA00000013"/>
    </source>
</evidence>
<feature type="binding site" evidence="18">
    <location>
        <position position="142"/>
    </location>
    <ligand>
        <name>(6S)-NADPHX</name>
        <dbReference type="ChEBI" id="CHEBI:64076"/>
    </ligand>
</feature>
<feature type="binding site" evidence="18">
    <location>
        <begin position="131"/>
        <end position="137"/>
    </location>
    <ligand>
        <name>(6S)-NADPHX</name>
        <dbReference type="ChEBI" id="CHEBI:64076"/>
    </ligand>
</feature>
<dbReference type="Pfam" id="PF03853">
    <property type="entry name" value="YjeF_N"/>
    <property type="match status" value="1"/>
</dbReference>
<dbReference type="GO" id="GO:0046496">
    <property type="term" value="P:nicotinamide nucleotide metabolic process"/>
    <property type="evidence" value="ECO:0007669"/>
    <property type="project" value="UniProtKB-UniRule"/>
</dbReference>
<dbReference type="HAMAP" id="MF_01966">
    <property type="entry name" value="NADHX_epimerase"/>
    <property type="match status" value="1"/>
</dbReference>
<dbReference type="GO" id="GO:0005524">
    <property type="term" value="F:ATP binding"/>
    <property type="evidence" value="ECO:0007669"/>
    <property type="project" value="UniProtKB-UniRule"/>
</dbReference>
<dbReference type="NCBIfam" id="TIGR00196">
    <property type="entry name" value="yjeF_cterm"/>
    <property type="match status" value="1"/>
</dbReference>
<name>A0A3L7E062_9GAMM</name>
<keyword evidence="8 17" id="KW-0521">NADP</keyword>
<dbReference type="InterPro" id="IPR030677">
    <property type="entry name" value="Nnr"/>
</dbReference>
<feature type="binding site" evidence="18">
    <location>
        <position position="163"/>
    </location>
    <ligand>
        <name>K(+)</name>
        <dbReference type="ChEBI" id="CHEBI:29103"/>
    </ligand>
</feature>
<keyword evidence="12 17" id="KW-0456">Lyase</keyword>
<feature type="binding site" evidence="17">
    <location>
        <position position="436"/>
    </location>
    <ligand>
        <name>(6S)-NADPHX</name>
        <dbReference type="ChEBI" id="CHEBI:64076"/>
    </ligand>
</feature>
<feature type="binding site" evidence="18">
    <location>
        <position position="160"/>
    </location>
    <ligand>
        <name>(6S)-NADPHX</name>
        <dbReference type="ChEBI" id="CHEBI:64076"/>
    </ligand>
</feature>
<comment type="similarity">
    <text evidence="17">Belongs to the NnrD/CARKD family.</text>
</comment>
<reference evidence="22 23" key="1">
    <citation type="submission" date="2018-07" db="EMBL/GenBank/DDBJ databases">
        <title>Halioglobus sp. genome submission.</title>
        <authorList>
            <person name="Ye M.-Q."/>
            <person name="Du Z.-J."/>
        </authorList>
    </citation>
    <scope>NUCLEOTIDE SEQUENCE [LARGE SCALE GENOMIC DNA]</scope>
    <source>
        <strain evidence="22 23">U0301</strain>
    </source>
</reference>
<keyword evidence="9 18" id="KW-0630">Potassium</keyword>
<dbReference type="GO" id="GO:0052855">
    <property type="term" value="F:ADP-dependent NAD(P)H-hydrate dehydratase activity"/>
    <property type="evidence" value="ECO:0007669"/>
    <property type="project" value="UniProtKB-UniRule"/>
</dbReference>
<evidence type="ECO:0000256" key="10">
    <source>
        <dbReference type="ARBA" id="ARBA00023027"/>
    </source>
</evidence>
<dbReference type="PIRSF" id="PIRSF017184">
    <property type="entry name" value="Nnr"/>
    <property type="match status" value="1"/>
</dbReference>
<dbReference type="Gene3D" id="3.40.50.10260">
    <property type="entry name" value="YjeF N-terminal domain"/>
    <property type="match status" value="1"/>
</dbReference>
<evidence type="ECO:0000256" key="17">
    <source>
        <dbReference type="HAMAP-Rule" id="MF_01965"/>
    </source>
</evidence>
<dbReference type="SUPFAM" id="SSF53613">
    <property type="entry name" value="Ribokinase-like"/>
    <property type="match status" value="1"/>
</dbReference>
<dbReference type="PANTHER" id="PTHR12592">
    <property type="entry name" value="ATP-DEPENDENT (S)-NAD(P)H-HYDRATE DEHYDRATASE FAMILY MEMBER"/>
    <property type="match status" value="1"/>
</dbReference>
<comment type="catalytic activity">
    <reaction evidence="1 18 19">
        <text>(6R)-NADHX = (6S)-NADHX</text>
        <dbReference type="Rhea" id="RHEA:32215"/>
        <dbReference type="ChEBI" id="CHEBI:64074"/>
        <dbReference type="ChEBI" id="CHEBI:64075"/>
        <dbReference type="EC" id="5.1.99.6"/>
    </reaction>
</comment>
<feature type="binding site" evidence="18">
    <location>
        <begin position="63"/>
        <end position="67"/>
    </location>
    <ligand>
        <name>(6S)-NADPHX</name>
        <dbReference type="ChEBI" id="CHEBI:64076"/>
    </ligand>
</feature>
<comment type="function">
    <text evidence="14 19">Bifunctional enzyme that catalyzes the epimerization of the S- and R-forms of NAD(P)HX and the dehydration of the S-form of NAD(P)HX at the expense of ADP, which is converted to AMP. This allows the repair of both epimers of NAD(P)HX, a damaged form of NAD(P)H that is a result of enzymatic or heat-dependent hydration.</text>
</comment>
<feature type="binding site" evidence="17">
    <location>
        <position position="323"/>
    </location>
    <ligand>
        <name>(6S)-NADPHX</name>
        <dbReference type="ChEBI" id="CHEBI:64076"/>
    </ligand>
</feature>
<comment type="similarity">
    <text evidence="18">Belongs to the NnrE/AIBP family.</text>
</comment>
<keyword evidence="7 17" id="KW-0067">ATP-binding</keyword>
<keyword evidence="11 18" id="KW-0413">Isomerase</keyword>
<dbReference type="GO" id="GO:0046872">
    <property type="term" value="F:metal ion binding"/>
    <property type="evidence" value="ECO:0007669"/>
    <property type="project" value="UniProtKB-UniRule"/>
</dbReference>
<evidence type="ECO:0000256" key="18">
    <source>
        <dbReference type="HAMAP-Rule" id="MF_01966"/>
    </source>
</evidence>
<evidence type="ECO:0000256" key="3">
    <source>
        <dbReference type="ARBA" id="ARBA00006001"/>
    </source>
</evidence>
<dbReference type="PROSITE" id="PS51383">
    <property type="entry name" value="YJEF_C_3"/>
    <property type="match status" value="1"/>
</dbReference>
<dbReference type="GO" id="GO:0110051">
    <property type="term" value="P:metabolite repair"/>
    <property type="evidence" value="ECO:0007669"/>
    <property type="project" value="TreeGrafter"/>
</dbReference>
<evidence type="ECO:0000256" key="6">
    <source>
        <dbReference type="ARBA" id="ARBA00022741"/>
    </source>
</evidence>
<sequence>MDKASFEPLYTAQQSRALDRCAIDEHGIPGITLMSRAANAAFDCLVSTWADPECVQVFCGTGNNGGDGFLIADLAHKRGIPTRVLQLGDPAKIGGDALLARNQALANGVEMLAFEAAAVMPRGVLVDAMLGTGLGGEVRGAYVEAIAAINGAGAAVLAVDIPSGLCSDSGRVLGRAVRADLTVSFIGLKRGLFTLDAMDHTGELQFADLGVPPPVYQQVPCDSYRLELASLLEMQPPRPATAHKGLYGTVLVIGGDYGMAGAAALAAEAALRCGAGLVKVATRPEHVAALVARAPEVMARGVESGADLEPLLATADVLVVGPGLGQSAWAQYLFQAAMDSARPLVLDADGLNLLAAGNLGVRPGTVITPHPGEAARLLSCSTAAIQADRFAACRALQDATGAVAVLKGNGTLIADAGQLLLSDYGNPGMASGGMGDVLSGVIGSLLAQGLEPLAAAALGVCLHGAAADMAAEEGMCGLLASDLMPWLRELLG</sequence>
<evidence type="ECO:0000259" key="21">
    <source>
        <dbReference type="PROSITE" id="PS51385"/>
    </source>
</evidence>
<comment type="similarity">
    <text evidence="4 19">In the C-terminal section; belongs to the NnrD/CARKD family.</text>
</comment>
<evidence type="ECO:0000256" key="9">
    <source>
        <dbReference type="ARBA" id="ARBA00022958"/>
    </source>
</evidence>
<accession>A0A3L7E062</accession>
<evidence type="ECO:0000256" key="11">
    <source>
        <dbReference type="ARBA" id="ARBA00023235"/>
    </source>
</evidence>
<dbReference type="PANTHER" id="PTHR12592:SF0">
    <property type="entry name" value="ATP-DEPENDENT (S)-NAD(P)H-HYDRATE DEHYDRATASE"/>
    <property type="match status" value="1"/>
</dbReference>
<proteinExistence type="inferred from homology"/>
<dbReference type="GO" id="GO:0052856">
    <property type="term" value="F:NAD(P)HX epimerase activity"/>
    <property type="evidence" value="ECO:0007669"/>
    <property type="project" value="UniProtKB-UniRule"/>
</dbReference>
<evidence type="ECO:0000256" key="13">
    <source>
        <dbReference type="ARBA" id="ARBA00023268"/>
    </source>
</evidence>
<evidence type="ECO:0000313" key="23">
    <source>
        <dbReference type="Proteomes" id="UP000265509"/>
    </source>
</evidence>
<dbReference type="InterPro" id="IPR036652">
    <property type="entry name" value="YjeF_N_dom_sf"/>
</dbReference>
<evidence type="ECO:0000256" key="4">
    <source>
        <dbReference type="ARBA" id="ARBA00009524"/>
    </source>
</evidence>
<comment type="cofactor">
    <cofactor evidence="17">
        <name>Mg(2+)</name>
        <dbReference type="ChEBI" id="CHEBI:18420"/>
    </cofactor>
</comment>